<dbReference type="AlphaFoldDB" id="A0A1Q2L4M7"/>
<evidence type="ECO:0000313" key="2">
    <source>
        <dbReference type="Proteomes" id="UP000188184"/>
    </source>
</evidence>
<geneLocation type="plasmid" evidence="1 2">
    <name>unnamed1</name>
</geneLocation>
<keyword evidence="2" id="KW-1185">Reference proteome</keyword>
<dbReference type="KEGG" id="pmar:B0X71_19665"/>
<dbReference type="OrthoDB" id="3240019at2"/>
<proteinExistence type="predicted"/>
<dbReference type="RefSeq" id="WP_077591249.1">
    <property type="nucleotide sequence ID" value="NZ_CP019641.1"/>
</dbReference>
<reference evidence="1 2" key="1">
    <citation type="submission" date="2017-02" db="EMBL/GenBank/DDBJ databases">
        <title>The complete genomic sequence of a novel cold adapted crude oil-degrading bacterium Planococcus qaidamina Y42.</title>
        <authorList>
            <person name="Yang R."/>
        </authorList>
    </citation>
    <scope>NUCLEOTIDE SEQUENCE [LARGE SCALE GENOMIC DNA]</scope>
    <source>
        <strain evidence="1 2">Y42</strain>
        <plasmid evidence="1 2">unnamed1</plasmid>
    </source>
</reference>
<dbReference type="Proteomes" id="UP000188184">
    <property type="component" value="Plasmid unnamed1"/>
</dbReference>
<accession>A0A1Q2L4M7</accession>
<evidence type="ECO:0000313" key="1">
    <source>
        <dbReference type="EMBL" id="AQQ55389.1"/>
    </source>
</evidence>
<dbReference type="EMBL" id="CP019641">
    <property type="protein sequence ID" value="AQQ55389.1"/>
    <property type="molecule type" value="Genomic_DNA"/>
</dbReference>
<protein>
    <recommendedName>
        <fullName evidence="3">AbiEi antitoxin C-terminal domain-containing protein</fullName>
    </recommendedName>
</protein>
<keyword evidence="1" id="KW-0614">Plasmid</keyword>
<organism evidence="1 2">
    <name type="scientific">Planococcus lenghuensis</name>
    <dbReference type="NCBI Taxonomy" id="2213202"/>
    <lineage>
        <taxon>Bacteria</taxon>
        <taxon>Bacillati</taxon>
        <taxon>Bacillota</taxon>
        <taxon>Bacilli</taxon>
        <taxon>Bacillales</taxon>
        <taxon>Caryophanaceae</taxon>
        <taxon>Planococcus</taxon>
    </lineage>
</organism>
<name>A0A1Q2L4M7_9BACL</name>
<gene>
    <name evidence="1" type="ORF">B0X71_19665</name>
</gene>
<sequence length="293" mass="33910">MGRPNKFQIMRLFKEEIEIALNEANHPILTNEDMLGILEAHRSEWKLPSSATLEDFLYFLEQHGKIKGITLDFPKKKMVRYTQNPADLSLLELACSLGKTAYLSHYTAAFYHDLTDNIVKTIYVNQEQSVKASQPWTLTQEAIDQAFARPMRESNNVAVHDDQKIVLLNGKNTGNLGVQQEEHIRFSNIERTLIDIAVRPEYAGGAFEVLEIYKRAKGEASVNKLYSYLKKLEHAYPYHQSIGFYLERAGYKESTVRLMEKFPINLDFHLAYQIQDSHYSERWKLHYPASMDS</sequence>
<evidence type="ECO:0008006" key="3">
    <source>
        <dbReference type="Google" id="ProtNLM"/>
    </source>
</evidence>